<evidence type="ECO:0000313" key="4">
    <source>
        <dbReference type="EMBL" id="MXR20165.1"/>
    </source>
</evidence>
<dbReference type="InterPro" id="IPR001667">
    <property type="entry name" value="DDH_dom"/>
</dbReference>
<feature type="domain" description="DDH" evidence="1">
    <location>
        <begin position="156"/>
        <end position="296"/>
    </location>
</feature>
<feature type="domain" description="RCK N-terminal" evidence="2">
    <location>
        <begin position="5"/>
        <end position="97"/>
    </location>
</feature>
<dbReference type="InterPro" id="IPR003148">
    <property type="entry name" value="RCK_N"/>
</dbReference>
<dbReference type="Proteomes" id="UP000471521">
    <property type="component" value="Unassembled WGS sequence"/>
</dbReference>
<evidence type="ECO:0000259" key="3">
    <source>
        <dbReference type="Pfam" id="PF02272"/>
    </source>
</evidence>
<dbReference type="RefSeq" id="WP_159525722.1">
    <property type="nucleotide sequence ID" value="NZ_WUUU01000030.1"/>
</dbReference>
<dbReference type="Gene3D" id="3.10.310.30">
    <property type="match status" value="1"/>
</dbReference>
<protein>
    <submittedName>
        <fullName evidence="4">Bifunctional oligoribonuclease/PAP phosphatase NrnA</fullName>
    </submittedName>
</protein>
<evidence type="ECO:0000313" key="5">
    <source>
        <dbReference type="Proteomes" id="UP000471521"/>
    </source>
</evidence>
<dbReference type="Gene3D" id="3.40.50.720">
    <property type="entry name" value="NAD(P)-binding Rossmann-like Domain"/>
    <property type="match status" value="1"/>
</dbReference>
<name>A0A6B0SEL9_9EURY</name>
<dbReference type="InterPro" id="IPR051319">
    <property type="entry name" value="Oligoribo/pAp-PDE_c-di-AMP_PDE"/>
</dbReference>
<dbReference type="GO" id="GO:0003676">
    <property type="term" value="F:nucleic acid binding"/>
    <property type="evidence" value="ECO:0007669"/>
    <property type="project" value="InterPro"/>
</dbReference>
<dbReference type="AlphaFoldDB" id="A0A6B0SEL9"/>
<dbReference type="PANTHER" id="PTHR47618">
    <property type="entry name" value="BIFUNCTIONAL OLIGORIBONUCLEASE AND PAP PHOSPHATASE NRNA"/>
    <property type="match status" value="1"/>
</dbReference>
<reference evidence="4 5" key="1">
    <citation type="submission" date="2019-12" db="EMBL/GenBank/DDBJ databases">
        <title>Isolation and characterization of three novel carbon monoxide-oxidizing members of Halobacteria from salione crusts and soils.</title>
        <authorList>
            <person name="Myers M.R."/>
            <person name="King G.M."/>
        </authorList>
    </citation>
    <scope>NUCLEOTIDE SEQUENCE [LARGE SCALE GENOMIC DNA]</scope>
    <source>
        <strain evidence="4 5">PCN9</strain>
    </source>
</reference>
<proteinExistence type="predicted"/>
<dbReference type="Pfam" id="PF02254">
    <property type="entry name" value="TrkA_N"/>
    <property type="match status" value="1"/>
</dbReference>
<dbReference type="InterPro" id="IPR003156">
    <property type="entry name" value="DHHA1_dom"/>
</dbReference>
<dbReference type="GO" id="GO:0006813">
    <property type="term" value="P:potassium ion transport"/>
    <property type="evidence" value="ECO:0007669"/>
    <property type="project" value="InterPro"/>
</dbReference>
<dbReference type="InterPro" id="IPR036291">
    <property type="entry name" value="NAD(P)-bd_dom_sf"/>
</dbReference>
<comment type="caution">
    <text evidence="4">The sequence shown here is derived from an EMBL/GenBank/DDBJ whole genome shotgun (WGS) entry which is preliminary data.</text>
</comment>
<keyword evidence="5" id="KW-1185">Reference proteome</keyword>
<organism evidence="4 5">
    <name type="scientific">Halobacterium bonnevillei</name>
    <dbReference type="NCBI Taxonomy" id="2692200"/>
    <lineage>
        <taxon>Archaea</taxon>
        <taxon>Methanobacteriati</taxon>
        <taxon>Methanobacteriota</taxon>
        <taxon>Stenosarchaea group</taxon>
        <taxon>Halobacteria</taxon>
        <taxon>Halobacteriales</taxon>
        <taxon>Halobacteriaceae</taxon>
        <taxon>Halobacterium</taxon>
    </lineage>
</organism>
<feature type="domain" description="DHHA1" evidence="3">
    <location>
        <begin position="354"/>
        <end position="450"/>
    </location>
</feature>
<dbReference type="InterPro" id="IPR038763">
    <property type="entry name" value="DHH_sf"/>
</dbReference>
<sequence length="468" mass="49915">MVSRLVLGCGTTGHALVEDLTERRGELFVLDGDESRVESLRNEKVAAEVGDVTDPDAIRGAERDADVVVVAGDRADVNALAVEAAREVYPAAKLLAFVGFEATLADRATIDSLADAVVDPGSAVLTHVDEVAASGTSAKLQALRRTLEGISGTLGVFMHDNPDPDAIAAGVGLARIAEEFGVDTEVCYFGEISHQENRAFVNLLELDVRNVTVDEEFAFDAYALVDHSAPGVNDQLPPDTDVDIIVDHHPLKDDVNADFVDVRDQLGAASTILVEYIRGYGLDLDEPIATALLYGIRVDTKDFAREITTDDFEAGAWLVSRADTDVLERIESPSINADTLDTISRAITNRELDGSVLASCVGAIADRDTLAQAADRLLAMRGVSVTFVYGYTEGTIYASARSRGSDVDLGEVLRSAFGDLGSAGGHHDMAGAQLPLGLFDEIGAEAEGTLTEMVEDVVATRFFEEIRN</sequence>
<dbReference type="EMBL" id="WUUU01000030">
    <property type="protein sequence ID" value="MXR20165.1"/>
    <property type="molecule type" value="Genomic_DNA"/>
</dbReference>
<dbReference type="Gene3D" id="3.90.1640.10">
    <property type="entry name" value="inorganic pyrophosphatase (n-terminal core)"/>
    <property type="match status" value="1"/>
</dbReference>
<accession>A0A6B0SEL9</accession>
<dbReference type="SUPFAM" id="SSF51735">
    <property type="entry name" value="NAD(P)-binding Rossmann-fold domains"/>
    <property type="match status" value="1"/>
</dbReference>
<dbReference type="SUPFAM" id="SSF64182">
    <property type="entry name" value="DHH phosphoesterases"/>
    <property type="match status" value="1"/>
</dbReference>
<evidence type="ECO:0000259" key="1">
    <source>
        <dbReference type="Pfam" id="PF01368"/>
    </source>
</evidence>
<dbReference type="PANTHER" id="PTHR47618:SF1">
    <property type="entry name" value="BIFUNCTIONAL OLIGORIBONUCLEASE AND PAP PHOSPHATASE NRNA"/>
    <property type="match status" value="1"/>
</dbReference>
<dbReference type="Pfam" id="PF02272">
    <property type="entry name" value="DHHA1"/>
    <property type="match status" value="1"/>
</dbReference>
<gene>
    <name evidence="4" type="ORF">GRX66_05945</name>
</gene>
<dbReference type="OrthoDB" id="350705at2157"/>
<dbReference type="Pfam" id="PF01368">
    <property type="entry name" value="DHH"/>
    <property type="match status" value="1"/>
</dbReference>
<evidence type="ECO:0000259" key="2">
    <source>
        <dbReference type="Pfam" id="PF02254"/>
    </source>
</evidence>